<proteinExistence type="predicted"/>
<dbReference type="EMBL" id="LR796376">
    <property type="protein sequence ID" value="CAB4140648.1"/>
    <property type="molecule type" value="Genomic_DNA"/>
</dbReference>
<feature type="region of interest" description="Disordered" evidence="1">
    <location>
        <begin position="20"/>
        <end position="39"/>
    </location>
</feature>
<evidence type="ECO:0000313" key="2">
    <source>
        <dbReference type="EMBL" id="CAB4140648.1"/>
    </source>
</evidence>
<protein>
    <submittedName>
        <fullName evidence="2">Uncharacterized protein</fullName>
    </submittedName>
</protein>
<organism evidence="2">
    <name type="scientific">uncultured Caudovirales phage</name>
    <dbReference type="NCBI Taxonomy" id="2100421"/>
    <lineage>
        <taxon>Viruses</taxon>
        <taxon>Duplodnaviria</taxon>
        <taxon>Heunggongvirae</taxon>
        <taxon>Uroviricota</taxon>
        <taxon>Caudoviricetes</taxon>
        <taxon>Peduoviridae</taxon>
        <taxon>Maltschvirus</taxon>
        <taxon>Maltschvirus maltsch</taxon>
    </lineage>
</organism>
<evidence type="ECO:0000256" key="1">
    <source>
        <dbReference type="SAM" id="MobiDB-lite"/>
    </source>
</evidence>
<gene>
    <name evidence="2" type="ORF">UFOVP398_61</name>
</gene>
<name>A0A6J5M1L7_9CAUD</name>
<accession>A0A6J5M1L7</accession>
<sequence>MTPTELIAVKLFGWERVEPERDDPTAYEHPTGSTAYVGGELDGTGYGPIGGADWPDLADLNDIRRMEDALAERGLISLYVAAIEIIVPITPDYDQNLCWREWRILRATAEQRVAAAVKVLEGVK</sequence>
<reference evidence="2" key="1">
    <citation type="submission" date="2020-04" db="EMBL/GenBank/DDBJ databases">
        <authorList>
            <person name="Chiriac C."/>
            <person name="Salcher M."/>
            <person name="Ghai R."/>
            <person name="Kavagutti S V."/>
        </authorList>
    </citation>
    <scope>NUCLEOTIDE SEQUENCE</scope>
</reference>